<keyword evidence="2" id="KW-1185">Reference proteome</keyword>
<proteinExistence type="predicted"/>
<evidence type="ECO:0000313" key="2">
    <source>
        <dbReference type="Proteomes" id="UP000240883"/>
    </source>
</evidence>
<gene>
    <name evidence="1" type="ORF">BS50DRAFT_579828</name>
</gene>
<organism evidence="1 2">
    <name type="scientific">Corynespora cassiicola Philippines</name>
    <dbReference type="NCBI Taxonomy" id="1448308"/>
    <lineage>
        <taxon>Eukaryota</taxon>
        <taxon>Fungi</taxon>
        <taxon>Dikarya</taxon>
        <taxon>Ascomycota</taxon>
        <taxon>Pezizomycotina</taxon>
        <taxon>Dothideomycetes</taxon>
        <taxon>Pleosporomycetidae</taxon>
        <taxon>Pleosporales</taxon>
        <taxon>Corynesporascaceae</taxon>
        <taxon>Corynespora</taxon>
    </lineage>
</organism>
<name>A0A2T2N2W0_CORCC</name>
<dbReference type="EMBL" id="KZ678154">
    <property type="protein sequence ID" value="PSN59586.1"/>
    <property type="molecule type" value="Genomic_DNA"/>
</dbReference>
<sequence length="79" mass="8980">MTFDIKPLPQSFQFSDAKTSPYIVEGKGQKVYWRNCWIKVYDKGHSEPREQHEKCDGWAIVLADTEVTFGGQGGSVVEK</sequence>
<protein>
    <submittedName>
        <fullName evidence="1">Uncharacterized protein</fullName>
    </submittedName>
</protein>
<dbReference type="OrthoDB" id="5240646at2759"/>
<dbReference type="Proteomes" id="UP000240883">
    <property type="component" value="Unassembled WGS sequence"/>
</dbReference>
<reference evidence="1 2" key="1">
    <citation type="journal article" date="2018" name="Front. Microbiol.">
        <title>Genome-Wide Analysis of Corynespora cassiicola Leaf Fall Disease Putative Effectors.</title>
        <authorList>
            <person name="Lopez D."/>
            <person name="Ribeiro S."/>
            <person name="Label P."/>
            <person name="Fumanal B."/>
            <person name="Venisse J.S."/>
            <person name="Kohler A."/>
            <person name="de Oliveira R.R."/>
            <person name="Labutti K."/>
            <person name="Lipzen A."/>
            <person name="Lail K."/>
            <person name="Bauer D."/>
            <person name="Ohm R.A."/>
            <person name="Barry K.W."/>
            <person name="Spatafora J."/>
            <person name="Grigoriev I.V."/>
            <person name="Martin F.M."/>
            <person name="Pujade-Renaud V."/>
        </authorList>
    </citation>
    <scope>NUCLEOTIDE SEQUENCE [LARGE SCALE GENOMIC DNA]</scope>
    <source>
        <strain evidence="1 2">Philippines</strain>
    </source>
</reference>
<dbReference type="AlphaFoldDB" id="A0A2T2N2W0"/>
<accession>A0A2T2N2W0</accession>
<evidence type="ECO:0000313" key="1">
    <source>
        <dbReference type="EMBL" id="PSN59586.1"/>
    </source>
</evidence>